<proteinExistence type="predicted"/>
<evidence type="ECO:0000313" key="1">
    <source>
        <dbReference type="EMBL" id="SNQ47608.1"/>
    </source>
</evidence>
<keyword evidence="2" id="KW-1185">Reference proteome</keyword>
<reference evidence="1 2" key="1">
    <citation type="submission" date="2017-06" db="EMBL/GenBank/DDBJ databases">
        <authorList>
            <person name="Kim H.J."/>
            <person name="Triplett B.A."/>
        </authorList>
    </citation>
    <scope>NUCLEOTIDE SEQUENCE [LARGE SCALE GENOMIC DNA]</scope>
    <source>
        <strain evidence="1">FRACA_ARgP5</strain>
    </source>
</reference>
<dbReference type="EMBL" id="FZMO01000112">
    <property type="protein sequence ID" value="SNQ47608.1"/>
    <property type="molecule type" value="Genomic_DNA"/>
</dbReference>
<sequence>MSDTAQPISDLIGEYVIDPARTRIGFVARHAI</sequence>
<accession>A0A2I2KPL1</accession>
<dbReference type="Proteomes" id="UP000234331">
    <property type="component" value="Unassembled WGS sequence"/>
</dbReference>
<dbReference type="AlphaFoldDB" id="A0A2I2KPL1"/>
<protein>
    <submittedName>
        <fullName evidence="1">Uncharacterized protein</fullName>
    </submittedName>
</protein>
<name>A0A2I2KPL1_9ACTN</name>
<evidence type="ECO:0000313" key="2">
    <source>
        <dbReference type="Proteomes" id="UP000234331"/>
    </source>
</evidence>
<gene>
    <name evidence="1" type="ORF">FRACA_20004</name>
</gene>
<organism evidence="1 2">
    <name type="scientific">Frankia canadensis</name>
    <dbReference type="NCBI Taxonomy" id="1836972"/>
    <lineage>
        <taxon>Bacteria</taxon>
        <taxon>Bacillati</taxon>
        <taxon>Actinomycetota</taxon>
        <taxon>Actinomycetes</taxon>
        <taxon>Frankiales</taxon>
        <taxon>Frankiaceae</taxon>
        <taxon>Frankia</taxon>
    </lineage>
</organism>